<keyword evidence="2" id="KW-0378">Hydrolase</keyword>
<accession>A0A4Q7P211</accession>
<proteinExistence type="predicted"/>
<reference evidence="2 3" key="1">
    <citation type="submission" date="2019-02" db="EMBL/GenBank/DDBJ databases">
        <title>Genomic Encyclopedia of Type Strains, Phase IV (KMG-IV): sequencing the most valuable type-strain genomes for metagenomic binning, comparative biology and taxonomic classification.</title>
        <authorList>
            <person name="Goeker M."/>
        </authorList>
    </citation>
    <scope>NUCLEOTIDE SEQUENCE [LARGE SCALE GENOMIC DNA]</scope>
    <source>
        <strain evidence="2 3">DSM 17196</strain>
    </source>
</reference>
<organism evidence="2 3">
    <name type="scientific">Aquimarina brevivitae</name>
    <dbReference type="NCBI Taxonomy" id="323412"/>
    <lineage>
        <taxon>Bacteria</taxon>
        <taxon>Pseudomonadati</taxon>
        <taxon>Bacteroidota</taxon>
        <taxon>Flavobacteriia</taxon>
        <taxon>Flavobacteriales</taxon>
        <taxon>Flavobacteriaceae</taxon>
        <taxon>Aquimarina</taxon>
    </lineage>
</organism>
<dbReference type="PANTHER" id="PTHR11614">
    <property type="entry name" value="PHOSPHOLIPASE-RELATED"/>
    <property type="match status" value="1"/>
</dbReference>
<dbReference type="InterPro" id="IPR051044">
    <property type="entry name" value="MAG_DAG_Lipase"/>
</dbReference>
<evidence type="ECO:0000313" key="3">
    <source>
        <dbReference type="Proteomes" id="UP000292262"/>
    </source>
</evidence>
<comment type="caution">
    <text evidence="2">The sequence shown here is derived from an EMBL/GenBank/DDBJ whole genome shotgun (WGS) entry which is preliminary data.</text>
</comment>
<dbReference type="PRINTS" id="PR00111">
    <property type="entry name" value="ABHYDROLASE"/>
</dbReference>
<feature type="domain" description="Serine aminopeptidase S33" evidence="1">
    <location>
        <begin position="26"/>
        <end position="257"/>
    </location>
</feature>
<evidence type="ECO:0000313" key="2">
    <source>
        <dbReference type="EMBL" id="RZS93420.1"/>
    </source>
</evidence>
<sequence>MEHREFSMTHTGYKLYGEYWLPKGCKAMLLLVHGMGEHLGRYKEFLIPEFLAKHIGVVAFDNFGHGKSGGKRGYCPGYAALMEVIEAALKKTQTLANDLPVFFYGHSMGGNLVLNYILRNQPIIKGAVVSSPLLQLSFQPARWKLVMGKIIKQVLPSLTLSSGLDARAISRLPEEVEKYETDPMVHDKVSPSLLLPVLEAGQWALAHANQLQVPVLLVHGTGDQITDYESTLKFAKEATNAEVMLFDKGYHELHNDMERERLLISVVEWIEKLIRD</sequence>
<dbReference type="AlphaFoldDB" id="A0A4Q7P211"/>
<keyword evidence="3" id="KW-1185">Reference proteome</keyword>
<dbReference type="InterPro" id="IPR022742">
    <property type="entry name" value="Hydrolase_4"/>
</dbReference>
<dbReference type="GO" id="GO:0016787">
    <property type="term" value="F:hydrolase activity"/>
    <property type="evidence" value="ECO:0007669"/>
    <property type="project" value="UniProtKB-KW"/>
</dbReference>
<dbReference type="EMBL" id="SGXE01000002">
    <property type="protein sequence ID" value="RZS93420.1"/>
    <property type="molecule type" value="Genomic_DNA"/>
</dbReference>
<name>A0A4Q7P211_9FLAO</name>
<gene>
    <name evidence="2" type="ORF">EV197_1998</name>
</gene>
<evidence type="ECO:0000259" key="1">
    <source>
        <dbReference type="Pfam" id="PF12146"/>
    </source>
</evidence>
<dbReference type="Pfam" id="PF12146">
    <property type="entry name" value="Hydrolase_4"/>
    <property type="match status" value="1"/>
</dbReference>
<dbReference type="SUPFAM" id="SSF53474">
    <property type="entry name" value="alpha/beta-Hydrolases"/>
    <property type="match status" value="1"/>
</dbReference>
<dbReference type="Gene3D" id="3.40.50.1820">
    <property type="entry name" value="alpha/beta hydrolase"/>
    <property type="match status" value="1"/>
</dbReference>
<dbReference type="Proteomes" id="UP000292262">
    <property type="component" value="Unassembled WGS sequence"/>
</dbReference>
<dbReference type="InterPro" id="IPR029058">
    <property type="entry name" value="AB_hydrolase_fold"/>
</dbReference>
<dbReference type="RefSeq" id="WP_130286554.1">
    <property type="nucleotide sequence ID" value="NZ_SGXE01000002.1"/>
</dbReference>
<protein>
    <submittedName>
        <fullName evidence="2">Alpha-beta hydrolase superfamily lysophospholipase</fullName>
    </submittedName>
</protein>
<dbReference type="InterPro" id="IPR000073">
    <property type="entry name" value="AB_hydrolase_1"/>
</dbReference>
<dbReference type="OrthoDB" id="9780932at2"/>